<sequence>MTSRFDVVECLLIASNNIDSTKSLGAAAKLQTLKLLESSGGLMGLVDSCYDENTQTIIKTQHEDEEEAKCSSDSQVSFRDCIFLTSAEGKC</sequence>
<keyword evidence="2" id="KW-1185">Reference proteome</keyword>
<organism evidence="1 2">
    <name type="scientific">Clunio marinus</name>
    <dbReference type="NCBI Taxonomy" id="568069"/>
    <lineage>
        <taxon>Eukaryota</taxon>
        <taxon>Metazoa</taxon>
        <taxon>Ecdysozoa</taxon>
        <taxon>Arthropoda</taxon>
        <taxon>Hexapoda</taxon>
        <taxon>Insecta</taxon>
        <taxon>Pterygota</taxon>
        <taxon>Neoptera</taxon>
        <taxon>Endopterygota</taxon>
        <taxon>Diptera</taxon>
        <taxon>Nematocera</taxon>
        <taxon>Chironomoidea</taxon>
        <taxon>Chironomidae</taxon>
        <taxon>Clunio</taxon>
    </lineage>
</organism>
<dbReference type="AlphaFoldDB" id="A0A1J1I8Y5"/>
<reference evidence="1 2" key="1">
    <citation type="submission" date="2015-04" db="EMBL/GenBank/DDBJ databases">
        <authorList>
            <person name="Syromyatnikov M.Y."/>
            <person name="Popov V.N."/>
        </authorList>
    </citation>
    <scope>NUCLEOTIDE SEQUENCE [LARGE SCALE GENOMIC DNA]</scope>
</reference>
<protein>
    <submittedName>
        <fullName evidence="1">CLUMA_CG010114, isoform A</fullName>
    </submittedName>
</protein>
<gene>
    <name evidence="1" type="ORF">CLUMA_CG010114</name>
</gene>
<accession>A0A1J1I8Y5</accession>
<evidence type="ECO:0000313" key="1">
    <source>
        <dbReference type="EMBL" id="CRK96728.1"/>
    </source>
</evidence>
<proteinExistence type="predicted"/>
<name>A0A1J1I8Y5_9DIPT</name>
<evidence type="ECO:0000313" key="2">
    <source>
        <dbReference type="Proteomes" id="UP000183832"/>
    </source>
</evidence>
<dbReference type="Proteomes" id="UP000183832">
    <property type="component" value="Unassembled WGS sequence"/>
</dbReference>
<dbReference type="EMBL" id="CVRI01000044">
    <property type="protein sequence ID" value="CRK96728.1"/>
    <property type="molecule type" value="Genomic_DNA"/>
</dbReference>